<name>A0A6J4HB26_9BACT</name>
<reference evidence="3" key="1">
    <citation type="submission" date="2020-02" db="EMBL/GenBank/DDBJ databases">
        <authorList>
            <person name="Meier V. D."/>
        </authorList>
    </citation>
    <scope>NUCLEOTIDE SEQUENCE</scope>
    <source>
        <strain evidence="3">AVDCRST_MAG63</strain>
    </source>
</reference>
<evidence type="ECO:0000256" key="2">
    <source>
        <dbReference type="SAM" id="SignalP"/>
    </source>
</evidence>
<feature type="signal peptide" evidence="2">
    <location>
        <begin position="1"/>
        <end position="22"/>
    </location>
</feature>
<protein>
    <submittedName>
        <fullName evidence="3">Uncharacterized protein</fullName>
    </submittedName>
</protein>
<dbReference type="EMBL" id="CADCTO010000058">
    <property type="protein sequence ID" value="CAA9220029.1"/>
    <property type="molecule type" value="Genomic_DNA"/>
</dbReference>
<dbReference type="AlphaFoldDB" id="A0A6J4HB26"/>
<gene>
    <name evidence="3" type="ORF">AVDCRST_MAG63-446</name>
</gene>
<evidence type="ECO:0000313" key="3">
    <source>
        <dbReference type="EMBL" id="CAA9220029.1"/>
    </source>
</evidence>
<proteinExistence type="predicted"/>
<evidence type="ECO:0000256" key="1">
    <source>
        <dbReference type="SAM" id="MobiDB-lite"/>
    </source>
</evidence>
<keyword evidence="2" id="KW-0732">Signal</keyword>
<feature type="chain" id="PRO_5027078090" evidence="2">
    <location>
        <begin position="23"/>
        <end position="194"/>
    </location>
</feature>
<organism evidence="3">
    <name type="scientific">uncultured Armatimonadetes bacterium</name>
    <dbReference type="NCBI Taxonomy" id="157466"/>
    <lineage>
        <taxon>Bacteria</taxon>
        <taxon>Bacillati</taxon>
        <taxon>Armatimonadota</taxon>
        <taxon>environmental samples</taxon>
    </lineage>
</organism>
<feature type="region of interest" description="Disordered" evidence="1">
    <location>
        <begin position="147"/>
        <end position="171"/>
    </location>
</feature>
<sequence>MKNLVLLFWLCLSLLVCGGAPASALELDATGAAAFLTLKKTTVFALGGVGIRGTITEAEKALRVLRGQKQAADAYRELLRDAPLAGQLYALLGLKWTDERSFRQKVGAYRSISTKVATMSGCILLDRTAADIVKIIEAGHYDGFKELKQPRPAPIKPARHSSGASAAPGSPYDCRTAARIGSIMDAAGAGEGRC</sequence>
<feature type="compositionally biased region" description="Low complexity" evidence="1">
    <location>
        <begin position="161"/>
        <end position="171"/>
    </location>
</feature>
<accession>A0A6J4HB26</accession>